<dbReference type="Proteomes" id="UP001186974">
    <property type="component" value="Unassembled WGS sequence"/>
</dbReference>
<organism evidence="1 2">
    <name type="scientific">Coniosporium uncinatum</name>
    <dbReference type="NCBI Taxonomy" id="93489"/>
    <lineage>
        <taxon>Eukaryota</taxon>
        <taxon>Fungi</taxon>
        <taxon>Dikarya</taxon>
        <taxon>Ascomycota</taxon>
        <taxon>Pezizomycotina</taxon>
        <taxon>Dothideomycetes</taxon>
        <taxon>Dothideomycetes incertae sedis</taxon>
        <taxon>Coniosporium</taxon>
    </lineage>
</organism>
<name>A0ACC3CU78_9PEZI</name>
<evidence type="ECO:0000313" key="2">
    <source>
        <dbReference type="Proteomes" id="UP001186974"/>
    </source>
</evidence>
<proteinExistence type="predicted"/>
<dbReference type="EMBL" id="JAWDJW010011342">
    <property type="protein sequence ID" value="KAK3044870.1"/>
    <property type="molecule type" value="Genomic_DNA"/>
</dbReference>
<feature type="non-terminal residue" evidence="1">
    <location>
        <position position="119"/>
    </location>
</feature>
<evidence type="ECO:0000313" key="1">
    <source>
        <dbReference type="EMBL" id="KAK3044870.1"/>
    </source>
</evidence>
<accession>A0ACC3CU78</accession>
<sequence>MSFFNRKESSRLKKMPPITWPVEREKGLKPGDFSQHNREDSDVTHTSYSSARSPSTGQTSLQSIDSWSQLRSIDIDEQLNQFRDDLDISDECPTKETLKRAGEVPIYDADGNSMPFKNL</sequence>
<keyword evidence="2" id="KW-1185">Reference proteome</keyword>
<comment type="caution">
    <text evidence="1">The sequence shown here is derived from an EMBL/GenBank/DDBJ whole genome shotgun (WGS) entry which is preliminary data.</text>
</comment>
<reference evidence="1" key="1">
    <citation type="submission" date="2024-09" db="EMBL/GenBank/DDBJ databases">
        <title>Black Yeasts Isolated from many extreme environments.</title>
        <authorList>
            <person name="Coleine C."/>
            <person name="Stajich J.E."/>
            <person name="Selbmann L."/>
        </authorList>
    </citation>
    <scope>NUCLEOTIDE SEQUENCE</scope>
    <source>
        <strain evidence="1">CCFEE 5737</strain>
    </source>
</reference>
<gene>
    <name evidence="1" type="ORF">LTS18_000134</name>
</gene>
<protein>
    <submittedName>
        <fullName evidence="1">Uncharacterized protein</fullName>
    </submittedName>
</protein>